<dbReference type="GO" id="GO:0030151">
    <property type="term" value="F:molybdenum ion binding"/>
    <property type="evidence" value="ECO:0007669"/>
    <property type="project" value="InterPro"/>
</dbReference>
<organism evidence="2 3">
    <name type="scientific">Aminithiophilus ramosus</name>
    <dbReference type="NCBI Taxonomy" id="3029084"/>
    <lineage>
        <taxon>Bacteria</taxon>
        <taxon>Thermotogati</taxon>
        <taxon>Synergistota</taxon>
        <taxon>Synergistia</taxon>
        <taxon>Synergistales</taxon>
        <taxon>Aminithiophilaceae</taxon>
        <taxon>Aminithiophilus</taxon>
    </lineage>
</organism>
<evidence type="ECO:0000313" key="2">
    <source>
        <dbReference type="EMBL" id="QTX31333.1"/>
    </source>
</evidence>
<dbReference type="PANTHER" id="PTHR36930:SF1">
    <property type="entry name" value="MOSC DOMAIN-CONTAINING PROTEIN"/>
    <property type="match status" value="1"/>
</dbReference>
<dbReference type="EMBL" id="CP072943">
    <property type="protein sequence ID" value="QTX31333.1"/>
    <property type="molecule type" value="Genomic_DNA"/>
</dbReference>
<evidence type="ECO:0000259" key="1">
    <source>
        <dbReference type="PROSITE" id="PS51340"/>
    </source>
</evidence>
<dbReference type="InterPro" id="IPR052716">
    <property type="entry name" value="MOSC_domain"/>
</dbReference>
<dbReference type="AlphaFoldDB" id="A0A9Q7AKT7"/>
<evidence type="ECO:0000313" key="3">
    <source>
        <dbReference type="Proteomes" id="UP000671879"/>
    </source>
</evidence>
<dbReference type="PANTHER" id="PTHR36930">
    <property type="entry name" value="METAL-SULFUR CLUSTER BIOSYNTHESIS PROTEINS YUAD-RELATED"/>
    <property type="match status" value="1"/>
</dbReference>
<dbReference type="Proteomes" id="UP000671879">
    <property type="component" value="Chromosome"/>
</dbReference>
<accession>A0A9Q7AKT7</accession>
<feature type="domain" description="MOSC" evidence="1">
    <location>
        <begin position="18"/>
        <end position="142"/>
    </location>
</feature>
<dbReference type="RefSeq" id="WP_274372485.1">
    <property type="nucleotide sequence ID" value="NZ_CP072943.1"/>
</dbReference>
<gene>
    <name evidence="2" type="ORF">KAR29_08015</name>
</gene>
<name>A0A9Q7AKT7_9BACT</name>
<dbReference type="PROSITE" id="PS51340">
    <property type="entry name" value="MOSC"/>
    <property type="match status" value="1"/>
</dbReference>
<dbReference type="GO" id="GO:0030170">
    <property type="term" value="F:pyridoxal phosphate binding"/>
    <property type="evidence" value="ECO:0007669"/>
    <property type="project" value="InterPro"/>
</dbReference>
<dbReference type="InterPro" id="IPR005302">
    <property type="entry name" value="MoCF_Sase_C"/>
</dbReference>
<protein>
    <submittedName>
        <fullName evidence="2">MOSC domain-containing protein</fullName>
    </submittedName>
</protein>
<dbReference type="SUPFAM" id="SSF50800">
    <property type="entry name" value="PK beta-barrel domain-like"/>
    <property type="match status" value="1"/>
</dbReference>
<dbReference type="Pfam" id="PF03473">
    <property type="entry name" value="MOSC"/>
    <property type="match status" value="1"/>
</dbReference>
<dbReference type="InterPro" id="IPR011037">
    <property type="entry name" value="Pyrv_Knase-like_insert_dom_sf"/>
</dbReference>
<sequence>MAHLVAVCVSEKRQEPKKALPQARILADGGVEGDSHGDHETRPISLLRLEDILEVQERVGFEIPPGALAENLVVGGLPDDLAPGARLAVGSEALLEVIEKGKRVDEPHSYDYRGICLLPTAGFFLRPLRGGVVRPQDPVEVEP</sequence>
<keyword evidence="3" id="KW-1185">Reference proteome</keyword>
<dbReference type="Gene3D" id="2.40.33.20">
    <property type="entry name" value="PK beta-barrel domain-like"/>
    <property type="match status" value="1"/>
</dbReference>
<dbReference type="KEGG" id="aram:KAR29_08015"/>
<reference evidence="3" key="1">
    <citation type="submission" date="2021-04" db="EMBL/GenBank/DDBJ databases">
        <title>A novel Synergistetes isolate from a pyrite-forming mixed culture.</title>
        <authorList>
            <person name="Bunk B."/>
            <person name="Sproer C."/>
            <person name="Spring S."/>
            <person name="Pester M."/>
        </authorList>
    </citation>
    <scope>NUCLEOTIDE SEQUENCE [LARGE SCALE GENOMIC DNA]</scope>
    <source>
        <strain evidence="3">J.5.4.2-T.3.5.2</strain>
    </source>
</reference>
<dbReference type="GO" id="GO:0003824">
    <property type="term" value="F:catalytic activity"/>
    <property type="evidence" value="ECO:0007669"/>
    <property type="project" value="InterPro"/>
</dbReference>
<proteinExistence type="predicted"/>